<evidence type="ECO:0000313" key="3">
    <source>
        <dbReference type="Proteomes" id="UP000829517"/>
    </source>
</evidence>
<protein>
    <submittedName>
        <fullName evidence="2">Uncharacterized protein</fullName>
    </submittedName>
</protein>
<keyword evidence="1" id="KW-0175">Coiled coil</keyword>
<sequence>MKKAIFIIAIALFTFAACKQEKKEDNKPSKMEMVMAVHDSLMPKMSTISKLVGELNAKVDTTETGMKYEAAKKDLQAAHESMMDWMQGFGERFDHEEILNGKELTDEKKALLTEEETKVKALKEEINTSIKNAEDLLNQQ</sequence>
<dbReference type="EMBL" id="JAETXX010000001">
    <property type="protein sequence ID" value="MCF8713250.1"/>
    <property type="molecule type" value="Genomic_DNA"/>
</dbReference>
<name>A0ABS9IYU1_9FLAO</name>
<comment type="caution">
    <text evidence="2">The sequence shown here is derived from an EMBL/GenBank/DDBJ whole genome shotgun (WGS) entry which is preliminary data.</text>
</comment>
<dbReference type="Proteomes" id="UP000829517">
    <property type="component" value="Unassembled WGS sequence"/>
</dbReference>
<feature type="coiled-coil region" evidence="1">
    <location>
        <begin position="105"/>
        <end position="139"/>
    </location>
</feature>
<reference evidence="2 3" key="1">
    <citation type="submission" date="2021-01" db="EMBL/GenBank/DDBJ databases">
        <title>Genome sequencing of Joostella atrarenae M1-2 (= KCTC 23194).</title>
        <authorList>
            <person name="Zakaria M.R."/>
            <person name="Lam M.Q."/>
            <person name="Chong C.S."/>
        </authorList>
    </citation>
    <scope>NUCLEOTIDE SEQUENCE [LARGE SCALE GENOMIC DNA]</scope>
    <source>
        <strain evidence="2 3">M1-2</strain>
    </source>
</reference>
<accession>A0ABS9IYU1</accession>
<gene>
    <name evidence="2" type="ORF">JM658_00270</name>
</gene>
<keyword evidence="3" id="KW-1185">Reference proteome</keyword>
<proteinExistence type="predicted"/>
<evidence type="ECO:0000313" key="2">
    <source>
        <dbReference type="EMBL" id="MCF8713250.1"/>
    </source>
</evidence>
<evidence type="ECO:0000256" key="1">
    <source>
        <dbReference type="SAM" id="Coils"/>
    </source>
</evidence>
<dbReference type="RefSeq" id="WP_236957226.1">
    <property type="nucleotide sequence ID" value="NZ_JAETXX010000001.1"/>
</dbReference>
<organism evidence="2 3">
    <name type="scientific">Joostella atrarenae</name>
    <dbReference type="NCBI Taxonomy" id="679257"/>
    <lineage>
        <taxon>Bacteria</taxon>
        <taxon>Pseudomonadati</taxon>
        <taxon>Bacteroidota</taxon>
        <taxon>Flavobacteriia</taxon>
        <taxon>Flavobacteriales</taxon>
        <taxon>Flavobacteriaceae</taxon>
        <taxon>Joostella</taxon>
    </lineage>
</organism>
<dbReference type="PROSITE" id="PS51257">
    <property type="entry name" value="PROKAR_LIPOPROTEIN"/>
    <property type="match status" value="1"/>
</dbReference>